<dbReference type="Proteomes" id="UP000799049">
    <property type="component" value="Unassembled WGS sequence"/>
</dbReference>
<dbReference type="EMBL" id="VRVR01000025">
    <property type="protein sequence ID" value="KAF0852608.1"/>
    <property type="molecule type" value="Genomic_DNA"/>
</dbReference>
<comment type="caution">
    <text evidence="7">The sequence shown here is derived from an EMBL/GenBank/DDBJ whole genome shotgun (WGS) entry which is preliminary data.</text>
</comment>
<feature type="compositionally biased region" description="Polar residues" evidence="5">
    <location>
        <begin position="65"/>
        <end position="81"/>
    </location>
</feature>
<dbReference type="AlphaFoldDB" id="A0A8K0AHH3"/>
<keyword evidence="4" id="KW-0809">Transit peptide</keyword>
<evidence type="ECO:0000256" key="1">
    <source>
        <dbReference type="ARBA" id="ARBA00010458"/>
    </source>
</evidence>
<accession>A0A8K0AHH3</accession>
<dbReference type="SUPFAM" id="SSF54637">
    <property type="entry name" value="Thioesterase/thiol ester dehydrase-isomerase"/>
    <property type="match status" value="2"/>
</dbReference>
<dbReference type="PANTHER" id="PTHR12655:SF0">
    <property type="entry name" value="ACYL-COENZYME A THIOESTERASE 9, MITOCHONDRIAL"/>
    <property type="match status" value="1"/>
</dbReference>
<keyword evidence="2" id="KW-0677">Repeat</keyword>
<evidence type="ECO:0000256" key="4">
    <source>
        <dbReference type="ARBA" id="ARBA00022946"/>
    </source>
</evidence>
<dbReference type="InterPro" id="IPR029069">
    <property type="entry name" value="HotDog_dom_sf"/>
</dbReference>
<keyword evidence="3" id="KW-0378">Hydrolase</keyword>
<dbReference type="Pfam" id="PF03061">
    <property type="entry name" value="4HBT"/>
    <property type="match status" value="1"/>
</dbReference>
<comment type="similarity">
    <text evidence="1">Belongs to the acyl coenzyme A hydrolase family.</text>
</comment>
<evidence type="ECO:0000313" key="7">
    <source>
        <dbReference type="EMBL" id="KAF0852608.1"/>
    </source>
</evidence>
<evidence type="ECO:0000256" key="3">
    <source>
        <dbReference type="ARBA" id="ARBA00022801"/>
    </source>
</evidence>
<dbReference type="PANTHER" id="PTHR12655">
    <property type="entry name" value="ACYL-COA THIOESTERASE"/>
    <property type="match status" value="1"/>
</dbReference>
<dbReference type="GO" id="GO:0006637">
    <property type="term" value="P:acyl-CoA metabolic process"/>
    <property type="evidence" value="ECO:0007669"/>
    <property type="project" value="TreeGrafter"/>
</dbReference>
<dbReference type="InterPro" id="IPR033120">
    <property type="entry name" value="HOTDOG_ACOT"/>
</dbReference>
<reference evidence="7" key="1">
    <citation type="submission" date="2019-09" db="EMBL/GenBank/DDBJ databases">
        <title>The Mitochondrial Proteome of the Jakobid, Andalucia godoyi, a Protist With the Most Gene-Rich and Bacteria-Like Mitochondrial Genome.</title>
        <authorList>
            <person name="Gray M.W."/>
            <person name="Burger G."/>
            <person name="Derelle R."/>
            <person name="Klimes V."/>
            <person name="Leger M."/>
            <person name="Sarrasin M."/>
            <person name="Vlcek C."/>
            <person name="Roger A.J."/>
            <person name="Elias M."/>
            <person name="Lang B.F."/>
        </authorList>
    </citation>
    <scope>NUCLEOTIDE SEQUENCE</scope>
    <source>
        <strain evidence="7">And28</strain>
    </source>
</reference>
<evidence type="ECO:0000256" key="2">
    <source>
        <dbReference type="ARBA" id="ARBA00022737"/>
    </source>
</evidence>
<organism evidence="7 8">
    <name type="scientific">Andalucia godoyi</name>
    <name type="common">Flagellate</name>
    <dbReference type="NCBI Taxonomy" id="505711"/>
    <lineage>
        <taxon>Eukaryota</taxon>
        <taxon>Discoba</taxon>
        <taxon>Jakobida</taxon>
        <taxon>Andalucina</taxon>
        <taxon>Andaluciidae</taxon>
        <taxon>Andalucia</taxon>
    </lineage>
</organism>
<feature type="domain" description="HotDog ACOT-type" evidence="6">
    <location>
        <begin position="354"/>
        <end position="466"/>
    </location>
</feature>
<feature type="region of interest" description="Disordered" evidence="5">
    <location>
        <begin position="56"/>
        <end position="81"/>
    </location>
</feature>
<gene>
    <name evidence="7" type="ORF">ANDGO_05097</name>
</gene>
<feature type="domain" description="HotDog ACOT-type" evidence="6">
    <location>
        <begin position="110"/>
        <end position="263"/>
    </location>
</feature>
<dbReference type="PROSITE" id="PS51770">
    <property type="entry name" value="HOTDOG_ACOT"/>
    <property type="match status" value="2"/>
</dbReference>
<sequence>MNRLAVISRRYSNVFSQVRSVKGANTRLLLEQNRNEQMKDRLRKFGFVRSVSSSQLSASKRKTSNESASAGGDTTVSSGSTVLDGSAMHSATVASSSGVSGKRPSDSWRELQLPFSTDVAMRQFYMNPYGDIRVGMLLEDLDSMAGLIAYEHSDGFERDLTVVTASLDRLEFQRPLSQFQDVILRGCVTYVGHSSMEVRIDILQVMDDQPGTAASATVSATEAVDVFLENGEKASANAPRTYDPSKLVFCSTSLFTMVARDGNKAAPVPPLVCHSRQERDRFEQGIVNKIRRKESAKKSLDVTPPTLEENDFVHWLFLAQKKMTLESQLLKSRSEKAATLGVPLSAGSRWMSMKDTTLDSHVLMQPQNRNVHGKVFGGFLLRLAYELGFMSAQCFLGSRPLFLSLDDNTFLRAVEVGSIVQFSARVVLREKEHVVVRVVAQPINPMDRTKFIANVFHFTFRDQQWTGDSNCRVLYPETLEEANQCIEGKRVLDQGQHLKESLREPLEIPSPV</sequence>
<evidence type="ECO:0000256" key="5">
    <source>
        <dbReference type="SAM" id="MobiDB-lite"/>
    </source>
</evidence>
<name>A0A8K0AHH3_ANDGO</name>
<evidence type="ECO:0000313" key="8">
    <source>
        <dbReference type="Proteomes" id="UP000799049"/>
    </source>
</evidence>
<evidence type="ECO:0000259" key="6">
    <source>
        <dbReference type="PROSITE" id="PS51770"/>
    </source>
</evidence>
<keyword evidence="8" id="KW-1185">Reference proteome</keyword>
<dbReference type="OrthoDB" id="331699at2759"/>
<dbReference type="Gene3D" id="3.10.129.10">
    <property type="entry name" value="Hotdog Thioesterase"/>
    <property type="match status" value="2"/>
</dbReference>
<dbReference type="GO" id="GO:0047617">
    <property type="term" value="F:fatty acyl-CoA hydrolase activity"/>
    <property type="evidence" value="ECO:0007669"/>
    <property type="project" value="TreeGrafter"/>
</dbReference>
<dbReference type="InterPro" id="IPR006683">
    <property type="entry name" value="Thioestr_dom"/>
</dbReference>
<protein>
    <submittedName>
        <fullName evidence="7">Mitochondrial acyl-CoA thioesterase</fullName>
    </submittedName>
</protein>
<proteinExistence type="inferred from homology"/>
<dbReference type="CDD" id="cd03442">
    <property type="entry name" value="BFIT_BACH"/>
    <property type="match status" value="2"/>
</dbReference>